<dbReference type="InterPro" id="IPR005151">
    <property type="entry name" value="Tail-specific_protease"/>
</dbReference>
<dbReference type="Gene3D" id="3.90.226.10">
    <property type="entry name" value="2-enoyl-CoA Hydratase, Chain A, domain 1"/>
    <property type="match status" value="1"/>
</dbReference>
<accession>A0A3N4Q7T9</accession>
<dbReference type="RefSeq" id="WP_123844474.1">
    <property type="nucleotide sequence ID" value="NZ_RPDH01000001.1"/>
</dbReference>
<proteinExistence type="predicted"/>
<dbReference type="OrthoDB" id="5480566at2"/>
<protein>
    <recommendedName>
        <fullName evidence="1">Tail specific protease domain-containing protein</fullName>
    </recommendedName>
</protein>
<sequence length="474" mass="52930">MLKSAMLLPVFCLTTVYGSAQKLPPDTVRGMIRDLSRELSLKHPGYYRYRSESYFKRYADSLSATVTDSLTELETFRKLKPFIGQIGCLHTDLQLSPAVKAEMAQRPVLFPMQLYFKGQKAYVARNASGDKSIAPGSEVLSINGRSIPQILATLLPSIASDGFNQTLRYRSLYNFFPLQYSRMIEVTDNYTVKISHLNKVSTHQVKGALTRDIAAPGFMLPRDTGKPLACTIKGATAVLSVHSFADSDIKEHDQDFKLFIVSAFADMRSQGIKHLILDLRDNTGGSDGNAAFLAGYFFDQPYRYWDRIEVTEAIAKEIKGDAEQYYNKPVQEGQRWLWKKAKVVNDFDYYETQQPAVYPFTGKTYVLTNGFTMSSAADLSAVLQYNKKAVFIGEETGGGFQGNNSGMMPESEMKPSGMVVTIPLQKYYTAVDGTLHHGKGTIPDYPVSYTPQELINGKDKEMALAEALIRKPSK</sequence>
<reference evidence="2 3" key="1">
    <citation type="submission" date="2018-11" db="EMBL/GenBank/DDBJ databases">
        <title>Chitinophaga lutea sp.nov., isolate from arsenic contaminated soil.</title>
        <authorList>
            <person name="Zong Y."/>
        </authorList>
    </citation>
    <scope>NUCLEOTIDE SEQUENCE [LARGE SCALE GENOMIC DNA]</scope>
    <source>
        <strain evidence="2 3">ZY74</strain>
    </source>
</reference>
<dbReference type="Pfam" id="PF03572">
    <property type="entry name" value="Peptidase_S41"/>
    <property type="match status" value="1"/>
</dbReference>
<comment type="caution">
    <text evidence="2">The sequence shown here is derived from an EMBL/GenBank/DDBJ whole genome shotgun (WGS) entry which is preliminary data.</text>
</comment>
<dbReference type="AlphaFoldDB" id="A0A3N4Q7T9"/>
<feature type="domain" description="Tail specific protease" evidence="1">
    <location>
        <begin position="202"/>
        <end position="448"/>
    </location>
</feature>
<dbReference type="GO" id="GO:0007165">
    <property type="term" value="P:signal transduction"/>
    <property type="evidence" value="ECO:0007669"/>
    <property type="project" value="TreeGrafter"/>
</dbReference>
<evidence type="ECO:0000313" key="3">
    <source>
        <dbReference type="Proteomes" id="UP000278351"/>
    </source>
</evidence>
<evidence type="ECO:0000313" key="2">
    <source>
        <dbReference type="EMBL" id="RPE12060.1"/>
    </source>
</evidence>
<gene>
    <name evidence="2" type="ORF">EGT74_00440</name>
</gene>
<dbReference type="EMBL" id="RPDH01000001">
    <property type="protein sequence ID" value="RPE12060.1"/>
    <property type="molecule type" value="Genomic_DNA"/>
</dbReference>
<dbReference type="GO" id="GO:0004175">
    <property type="term" value="F:endopeptidase activity"/>
    <property type="evidence" value="ECO:0007669"/>
    <property type="project" value="TreeGrafter"/>
</dbReference>
<name>A0A3N4Q7T9_9BACT</name>
<dbReference type="GO" id="GO:0030288">
    <property type="term" value="C:outer membrane-bounded periplasmic space"/>
    <property type="evidence" value="ECO:0007669"/>
    <property type="project" value="TreeGrafter"/>
</dbReference>
<dbReference type="Proteomes" id="UP000278351">
    <property type="component" value="Unassembled WGS sequence"/>
</dbReference>
<keyword evidence="3" id="KW-1185">Reference proteome</keyword>
<dbReference type="InterPro" id="IPR029045">
    <property type="entry name" value="ClpP/crotonase-like_dom_sf"/>
</dbReference>
<dbReference type="SMART" id="SM00245">
    <property type="entry name" value="TSPc"/>
    <property type="match status" value="1"/>
</dbReference>
<dbReference type="GO" id="GO:0006508">
    <property type="term" value="P:proteolysis"/>
    <property type="evidence" value="ECO:0007669"/>
    <property type="project" value="InterPro"/>
</dbReference>
<organism evidence="2 3">
    <name type="scientific">Chitinophaga lutea</name>
    <dbReference type="NCBI Taxonomy" id="2488634"/>
    <lineage>
        <taxon>Bacteria</taxon>
        <taxon>Pseudomonadati</taxon>
        <taxon>Bacteroidota</taxon>
        <taxon>Chitinophagia</taxon>
        <taxon>Chitinophagales</taxon>
        <taxon>Chitinophagaceae</taxon>
        <taxon>Chitinophaga</taxon>
    </lineage>
</organism>
<evidence type="ECO:0000259" key="1">
    <source>
        <dbReference type="SMART" id="SM00245"/>
    </source>
</evidence>
<dbReference type="SUPFAM" id="SSF52096">
    <property type="entry name" value="ClpP/crotonase"/>
    <property type="match status" value="1"/>
</dbReference>
<dbReference type="GO" id="GO:0008236">
    <property type="term" value="F:serine-type peptidase activity"/>
    <property type="evidence" value="ECO:0007669"/>
    <property type="project" value="InterPro"/>
</dbReference>
<dbReference type="PANTHER" id="PTHR32060:SF30">
    <property type="entry name" value="CARBOXY-TERMINAL PROCESSING PROTEASE CTPA"/>
    <property type="match status" value="1"/>
</dbReference>
<dbReference type="PANTHER" id="PTHR32060">
    <property type="entry name" value="TAIL-SPECIFIC PROTEASE"/>
    <property type="match status" value="1"/>
</dbReference>